<name>G0V2L2_TRYCI</name>
<evidence type="ECO:0000313" key="2">
    <source>
        <dbReference type="EMBL" id="CCC95884.1"/>
    </source>
</evidence>
<evidence type="ECO:0000256" key="1">
    <source>
        <dbReference type="SAM" id="MobiDB-lite"/>
    </source>
</evidence>
<dbReference type="EMBL" id="HE575324">
    <property type="protein sequence ID" value="CCC95884.1"/>
    <property type="molecule type" value="Genomic_DNA"/>
</dbReference>
<gene>
    <name evidence="2" type="ORF">TCIL3000_11_13900</name>
</gene>
<feature type="region of interest" description="Disordered" evidence="1">
    <location>
        <begin position="112"/>
        <end position="138"/>
    </location>
</feature>
<accession>G0V2L2</accession>
<reference evidence="2" key="1">
    <citation type="journal article" date="2012" name="Proc. Natl. Acad. Sci. U.S.A.">
        <title>Antigenic diversity is generated by distinct evolutionary mechanisms in African trypanosome species.</title>
        <authorList>
            <person name="Jackson A.P."/>
            <person name="Berry A."/>
            <person name="Aslett M."/>
            <person name="Allison H.C."/>
            <person name="Burton P."/>
            <person name="Vavrova-Anderson J."/>
            <person name="Brown R."/>
            <person name="Browne H."/>
            <person name="Corton N."/>
            <person name="Hauser H."/>
            <person name="Gamble J."/>
            <person name="Gilderthorp R."/>
            <person name="Marcello L."/>
            <person name="McQuillan J."/>
            <person name="Otto T.D."/>
            <person name="Quail M.A."/>
            <person name="Sanders M.J."/>
            <person name="van Tonder A."/>
            <person name="Ginger M.L."/>
            <person name="Field M.C."/>
            <person name="Barry J.D."/>
            <person name="Hertz-Fowler C."/>
            <person name="Berriman M."/>
        </authorList>
    </citation>
    <scope>NUCLEOTIDE SEQUENCE</scope>
    <source>
        <strain evidence="2">IL3000</strain>
    </source>
</reference>
<sequence>MSQDRLKALAELSKIIGEKGTVPPELWERAGVKPGARQKDVERAIKEEKKNKSKNIKETVKIEQQKLLEDEEKKLGTTVEEIMGKKDLISQELAQQDKDKLKRERIEARKLKEQRNANPGYCDMETDYMPYSNEGNED</sequence>
<organism evidence="2">
    <name type="scientific">Trypanosoma congolense (strain IL3000)</name>
    <dbReference type="NCBI Taxonomy" id="1068625"/>
    <lineage>
        <taxon>Eukaryota</taxon>
        <taxon>Discoba</taxon>
        <taxon>Euglenozoa</taxon>
        <taxon>Kinetoplastea</taxon>
        <taxon>Metakinetoplastina</taxon>
        <taxon>Trypanosomatida</taxon>
        <taxon>Trypanosomatidae</taxon>
        <taxon>Trypanosoma</taxon>
        <taxon>Nannomonas</taxon>
    </lineage>
</organism>
<dbReference type="AlphaFoldDB" id="G0V2L2"/>
<protein>
    <submittedName>
        <fullName evidence="2">Uncharacterized protein</fullName>
    </submittedName>
</protein>
<proteinExistence type="predicted"/>